<proteinExistence type="inferred from homology"/>
<dbReference type="Proteomes" id="UP000285190">
    <property type="component" value="Unassembled WGS sequence"/>
</dbReference>
<evidence type="ECO:0000259" key="6">
    <source>
        <dbReference type="Pfam" id="PF07992"/>
    </source>
</evidence>
<dbReference type="SUPFAM" id="SSF51905">
    <property type="entry name" value="FAD/NAD(P)-binding domain"/>
    <property type="match status" value="1"/>
</dbReference>
<keyword evidence="5" id="KW-0560">Oxidoreductase</keyword>
<evidence type="ECO:0000256" key="4">
    <source>
        <dbReference type="ARBA" id="ARBA00022827"/>
    </source>
</evidence>
<keyword evidence="4" id="KW-0274">FAD</keyword>
<dbReference type="Gene3D" id="3.50.50.100">
    <property type="match status" value="1"/>
</dbReference>
<reference evidence="7 8" key="1">
    <citation type="submission" date="2018-09" db="EMBL/GenBank/DDBJ databases">
        <authorList>
            <person name="Zhu H."/>
        </authorList>
    </citation>
    <scope>NUCLEOTIDE SEQUENCE [LARGE SCALE GENOMIC DNA]</scope>
    <source>
        <strain evidence="7 8">K2R10-39</strain>
    </source>
</reference>
<comment type="similarity">
    <text evidence="2">Belongs to the NADH dehydrogenase family.</text>
</comment>
<organism evidence="7 8">
    <name type="scientific">Noviherbaspirillum cavernae</name>
    <dbReference type="NCBI Taxonomy" id="2320862"/>
    <lineage>
        <taxon>Bacteria</taxon>
        <taxon>Pseudomonadati</taxon>
        <taxon>Pseudomonadota</taxon>
        <taxon>Betaproteobacteria</taxon>
        <taxon>Burkholderiales</taxon>
        <taxon>Oxalobacteraceae</taxon>
        <taxon>Noviherbaspirillum</taxon>
    </lineage>
</organism>
<keyword evidence="3" id="KW-0285">Flavoprotein</keyword>
<dbReference type="AlphaFoldDB" id="A0A418X5X4"/>
<evidence type="ECO:0000313" key="7">
    <source>
        <dbReference type="EMBL" id="RJG07887.1"/>
    </source>
</evidence>
<gene>
    <name evidence="7" type="ORF">D3870_06775</name>
</gene>
<dbReference type="OrthoDB" id="9781621at2"/>
<dbReference type="InterPro" id="IPR023753">
    <property type="entry name" value="FAD/NAD-binding_dom"/>
</dbReference>
<dbReference type="GO" id="GO:0003955">
    <property type="term" value="F:NAD(P)H dehydrogenase (quinone) activity"/>
    <property type="evidence" value="ECO:0007669"/>
    <property type="project" value="TreeGrafter"/>
</dbReference>
<sequence length="430" mass="46541">MNPIRKILIVGGGVAGLNLATKLGDQLGRIGKAEITLADRSPTHIWKPMLHTIAAGTWDVQQQQVSYIAHASEHHFTYQPGEMCGLDRSVREVTLAPLEMPDGEVIVGQRTLGYDVLILAIGSRANDFGVPGVTAHCHFIDSQAQAEAFNLTLRGRILRSVVNDEILRVAIVGGGATGVELSAELSRLLELAASYGDANIRDRLHLTLLESGSRILAAFPEEVSTHSAAQLRKIGVALHADTRVVGAEAEGFRLADGSLVAADLMVWAAGVKAADFLTRLDGLEVNRSNQVLVKPTMQTLTDPHIFVLGDCASLTPEEGARPLPPTAQVANQQADHLARHLESWLEGGTLPDFVFKDLGSLVSLSQYNAFGTLGKFGFFKGGFIRGHFAQLSHTYLYRRHQIGLHGMVRAGAMWLAERINGLVRPRIRLS</sequence>
<dbReference type="GO" id="GO:0019646">
    <property type="term" value="P:aerobic electron transport chain"/>
    <property type="evidence" value="ECO:0007669"/>
    <property type="project" value="TreeGrafter"/>
</dbReference>
<evidence type="ECO:0000256" key="2">
    <source>
        <dbReference type="ARBA" id="ARBA00005272"/>
    </source>
</evidence>
<evidence type="ECO:0000256" key="5">
    <source>
        <dbReference type="ARBA" id="ARBA00023002"/>
    </source>
</evidence>
<accession>A0A418X5X4</accession>
<dbReference type="EMBL" id="QYUN01000002">
    <property type="protein sequence ID" value="RJG07887.1"/>
    <property type="molecule type" value="Genomic_DNA"/>
</dbReference>
<dbReference type="PANTHER" id="PTHR42913">
    <property type="entry name" value="APOPTOSIS-INDUCING FACTOR 1"/>
    <property type="match status" value="1"/>
</dbReference>
<evidence type="ECO:0000256" key="3">
    <source>
        <dbReference type="ARBA" id="ARBA00022630"/>
    </source>
</evidence>
<dbReference type="PANTHER" id="PTHR42913:SF3">
    <property type="entry name" value="64 KDA MITOCHONDRIAL NADH DEHYDROGENASE (EUROFUNG)"/>
    <property type="match status" value="1"/>
</dbReference>
<comment type="cofactor">
    <cofactor evidence="1">
        <name>FAD</name>
        <dbReference type="ChEBI" id="CHEBI:57692"/>
    </cofactor>
</comment>
<dbReference type="InterPro" id="IPR051169">
    <property type="entry name" value="NADH-Q_oxidoreductase"/>
</dbReference>
<evidence type="ECO:0000256" key="1">
    <source>
        <dbReference type="ARBA" id="ARBA00001974"/>
    </source>
</evidence>
<dbReference type="PRINTS" id="PR00411">
    <property type="entry name" value="PNDRDTASEI"/>
</dbReference>
<comment type="caution">
    <text evidence="7">The sequence shown here is derived from an EMBL/GenBank/DDBJ whole genome shotgun (WGS) entry which is preliminary data.</text>
</comment>
<name>A0A418X5X4_9BURK</name>
<evidence type="ECO:0000313" key="8">
    <source>
        <dbReference type="Proteomes" id="UP000285190"/>
    </source>
</evidence>
<dbReference type="InterPro" id="IPR036188">
    <property type="entry name" value="FAD/NAD-bd_sf"/>
</dbReference>
<dbReference type="RefSeq" id="WP_119741775.1">
    <property type="nucleotide sequence ID" value="NZ_QYUN01000002.1"/>
</dbReference>
<keyword evidence="8" id="KW-1185">Reference proteome</keyword>
<protein>
    <submittedName>
        <fullName evidence="7">NAD(P)/FAD-dependent oxidoreductase</fullName>
    </submittedName>
</protein>
<dbReference type="Pfam" id="PF07992">
    <property type="entry name" value="Pyr_redox_2"/>
    <property type="match status" value="1"/>
</dbReference>
<feature type="domain" description="FAD/NAD(P)-binding" evidence="6">
    <location>
        <begin position="6"/>
        <end position="334"/>
    </location>
</feature>
<dbReference type="PRINTS" id="PR00368">
    <property type="entry name" value="FADPNR"/>
</dbReference>